<evidence type="ECO:0000313" key="5">
    <source>
        <dbReference type="EMBL" id="KAK5692031.1"/>
    </source>
</evidence>
<accession>A0AAN7VZF7</accession>
<comment type="caution">
    <text evidence="5">The sequence shown here is derived from an EMBL/GenBank/DDBJ whole genome shotgun (WGS) entry which is preliminary data.</text>
</comment>
<name>A0AAN7VZF7_9PEZI</name>
<dbReference type="AlphaFoldDB" id="A0AAN7VZF7"/>
<dbReference type="PANTHER" id="PTHR37543:SF1">
    <property type="entry name" value="CCCH ZINC FINGER DNA BINDING PROTEIN (AFU_ORTHOLOGUE AFUA_5G12760)"/>
    <property type="match status" value="1"/>
</dbReference>
<evidence type="ECO:0000259" key="4">
    <source>
        <dbReference type="Pfam" id="PF25543"/>
    </source>
</evidence>
<dbReference type="Proteomes" id="UP001310594">
    <property type="component" value="Unassembled WGS sequence"/>
</dbReference>
<reference evidence="5" key="1">
    <citation type="submission" date="2023-08" db="EMBL/GenBank/DDBJ databases">
        <title>Black Yeasts Isolated from many extreme environments.</title>
        <authorList>
            <person name="Coleine C."/>
            <person name="Stajich J.E."/>
            <person name="Selbmann L."/>
        </authorList>
    </citation>
    <scope>NUCLEOTIDE SEQUENCE</scope>
    <source>
        <strain evidence="5">CCFEE 5810</strain>
    </source>
</reference>
<evidence type="ECO:0000313" key="6">
    <source>
        <dbReference type="Proteomes" id="UP001310594"/>
    </source>
</evidence>
<dbReference type="InterPro" id="IPR057683">
    <property type="entry name" value="DUF7923"/>
</dbReference>
<protein>
    <recommendedName>
        <fullName evidence="7">C3H1-type domain-containing protein</fullName>
    </recommendedName>
</protein>
<sequence length="629" mass="70448">MTDLQLKLTRFETFLDQIATTSREFKQDLEDLRTKYEKAQLERDQDRQPVDDPEGKPFVVLLVDGNRYLFQDGLTDRGTYTADSGHKIANRLHELLKLNVTHLGLRNCDIIVRAYANFAELSTRLEMSEGELSIPGFVTAFNSAHDLYDFVDAGDNTRSKISAVLRQFVGDPLCKHIYFAGCHDTAYVELLTPQVQHVQRMTLVGHEQLQDEFIELAYAYKTYLKYSTTALSPSPFKDLASDLRPHQTQTFSTTSAASGWTMCSSEIGRSELGGEPGSTEINTQFQTYQEDVRWTGPGGAPQSSWLNSPAKNDSGSTSECLSNASTNTTSGTLALKPPAGHFAAGLPTRVPRGKIAVNSTGHRLDQYHLPISTEDTLEYKKRNAIAKLCNSFHVLGYCFRRQPGDGSCPYDHAPVSPGVLKVQTRNMHQLPCKFKGACRRHNCMNGHICQSSNCLFRGGKWACKFLARDHKELVVEKYVDGMEKFEVKSMPEEPTDDMLYEGKTTRASKWRDEPEAELEDEVLQNHTRAWGACKETSANFQKRQSLTAQSVLDPPDSTTEGDLYTAETDGGTLQARREPCVVKDSWQAGFKQLYNDAEEKALKAEHDTVKIQEEEDLLMGLDGDDASWD</sequence>
<evidence type="ECO:0008006" key="7">
    <source>
        <dbReference type="Google" id="ProtNLM"/>
    </source>
</evidence>
<proteinExistence type="predicted"/>
<feature type="domain" description="DUF7923" evidence="3">
    <location>
        <begin position="56"/>
        <end position="218"/>
    </location>
</feature>
<evidence type="ECO:0000259" key="3">
    <source>
        <dbReference type="Pfam" id="PF25540"/>
    </source>
</evidence>
<feature type="region of interest" description="Disordered" evidence="2">
    <location>
        <begin position="293"/>
        <end position="336"/>
    </location>
</feature>
<dbReference type="Pfam" id="PF25540">
    <property type="entry name" value="DUF7923"/>
    <property type="match status" value="1"/>
</dbReference>
<dbReference type="Pfam" id="PF25543">
    <property type="entry name" value="zf-CCCH_tandem"/>
    <property type="match status" value="1"/>
</dbReference>
<dbReference type="PANTHER" id="PTHR37543">
    <property type="entry name" value="CCCH ZINC FINGER DNA BINDING PROTEIN (AFU_ORTHOLOGUE AFUA_5G12760)"/>
    <property type="match status" value="1"/>
</dbReference>
<feature type="domain" description="Tandem CCCH zinc finger" evidence="4">
    <location>
        <begin position="426"/>
        <end position="471"/>
    </location>
</feature>
<gene>
    <name evidence="5" type="ORF">LTR97_011204</name>
</gene>
<feature type="coiled-coil region" evidence="1">
    <location>
        <begin position="15"/>
        <end position="42"/>
    </location>
</feature>
<keyword evidence="1" id="KW-0175">Coiled coil</keyword>
<organism evidence="5 6">
    <name type="scientific">Elasticomyces elasticus</name>
    <dbReference type="NCBI Taxonomy" id="574655"/>
    <lineage>
        <taxon>Eukaryota</taxon>
        <taxon>Fungi</taxon>
        <taxon>Dikarya</taxon>
        <taxon>Ascomycota</taxon>
        <taxon>Pezizomycotina</taxon>
        <taxon>Dothideomycetes</taxon>
        <taxon>Dothideomycetidae</taxon>
        <taxon>Mycosphaerellales</taxon>
        <taxon>Teratosphaeriaceae</taxon>
        <taxon>Elasticomyces</taxon>
    </lineage>
</organism>
<feature type="compositionally biased region" description="Polar residues" evidence="2">
    <location>
        <begin position="301"/>
        <end position="332"/>
    </location>
</feature>
<dbReference type="EMBL" id="JAVRQU010000020">
    <property type="protein sequence ID" value="KAK5692031.1"/>
    <property type="molecule type" value="Genomic_DNA"/>
</dbReference>
<dbReference type="InterPro" id="IPR057654">
    <property type="entry name" value="Znf-CCCH_tandem"/>
</dbReference>
<evidence type="ECO:0000256" key="1">
    <source>
        <dbReference type="SAM" id="Coils"/>
    </source>
</evidence>
<evidence type="ECO:0000256" key="2">
    <source>
        <dbReference type="SAM" id="MobiDB-lite"/>
    </source>
</evidence>